<protein>
    <submittedName>
        <fullName evidence="1">Uncharacterized protein</fullName>
    </submittedName>
</protein>
<dbReference type="AlphaFoldDB" id="A0A015JFN7"/>
<reference evidence="1 2" key="1">
    <citation type="submission" date="2014-02" db="EMBL/GenBank/DDBJ databases">
        <title>Single nucleus genome sequencing reveals high similarity among nuclei of an endomycorrhizal fungus.</title>
        <authorList>
            <person name="Lin K."/>
            <person name="Geurts R."/>
            <person name="Zhang Z."/>
            <person name="Limpens E."/>
            <person name="Saunders D.G."/>
            <person name="Mu D."/>
            <person name="Pang E."/>
            <person name="Cao H."/>
            <person name="Cha H."/>
            <person name="Lin T."/>
            <person name="Zhou Q."/>
            <person name="Shang Y."/>
            <person name="Li Y."/>
            <person name="Ivanov S."/>
            <person name="Sharma T."/>
            <person name="Velzen R.V."/>
            <person name="Ruijter N.D."/>
            <person name="Aanen D.K."/>
            <person name="Win J."/>
            <person name="Kamoun S."/>
            <person name="Bisseling T."/>
            <person name="Huang S."/>
        </authorList>
    </citation>
    <scope>NUCLEOTIDE SEQUENCE [LARGE SCALE GENOMIC DNA]</scope>
    <source>
        <strain evidence="2">DAOM197198w</strain>
    </source>
</reference>
<name>A0A015JFN7_RHIIW</name>
<dbReference type="Proteomes" id="UP000022910">
    <property type="component" value="Unassembled WGS sequence"/>
</dbReference>
<gene>
    <name evidence="1" type="ORF">RirG_128680</name>
</gene>
<organism evidence="1 2">
    <name type="scientific">Rhizophagus irregularis (strain DAOM 197198w)</name>
    <name type="common">Glomus intraradices</name>
    <dbReference type="NCBI Taxonomy" id="1432141"/>
    <lineage>
        <taxon>Eukaryota</taxon>
        <taxon>Fungi</taxon>
        <taxon>Fungi incertae sedis</taxon>
        <taxon>Mucoromycota</taxon>
        <taxon>Glomeromycotina</taxon>
        <taxon>Glomeromycetes</taxon>
        <taxon>Glomerales</taxon>
        <taxon>Glomeraceae</taxon>
        <taxon>Rhizophagus</taxon>
    </lineage>
</organism>
<dbReference type="EMBL" id="JEMT01020116">
    <property type="protein sequence ID" value="EXX65920.1"/>
    <property type="molecule type" value="Genomic_DNA"/>
</dbReference>
<evidence type="ECO:0000313" key="2">
    <source>
        <dbReference type="Proteomes" id="UP000022910"/>
    </source>
</evidence>
<dbReference type="HOGENOM" id="CLU_2962073_0_0_1"/>
<evidence type="ECO:0000313" key="1">
    <source>
        <dbReference type="EMBL" id="EXX65920.1"/>
    </source>
</evidence>
<proteinExistence type="predicted"/>
<sequence length="59" mass="6991">MIEICHQFFNINDIKANVSKYELIKINNDKEELLIKGESITKTNSEEDTTTKEKYIKRK</sequence>
<comment type="caution">
    <text evidence="1">The sequence shown here is derived from an EMBL/GenBank/DDBJ whole genome shotgun (WGS) entry which is preliminary data.</text>
</comment>
<keyword evidence="2" id="KW-1185">Reference proteome</keyword>
<accession>A0A015JFN7</accession>